<dbReference type="InterPro" id="IPR049233">
    <property type="entry name" value="DUF6830"/>
</dbReference>
<feature type="region of interest" description="Disordered" evidence="1">
    <location>
        <begin position="47"/>
        <end position="101"/>
    </location>
</feature>
<evidence type="ECO:0000259" key="2">
    <source>
        <dbReference type="Pfam" id="PF20722"/>
    </source>
</evidence>
<feature type="compositionally biased region" description="Basic and acidic residues" evidence="1">
    <location>
        <begin position="76"/>
        <end position="97"/>
    </location>
</feature>
<dbReference type="Pfam" id="PF20722">
    <property type="entry name" value="DUF6830"/>
    <property type="match status" value="1"/>
</dbReference>
<sequence>MPNLCPRCKKRFKNESDVLNHMNQPYSRCRMRFEHLLNTSLRKRAHPTTTAQHSNVQPNPTESHSTAPDDSPLDDNEPRSPDTDTSSIRESDGDTRQDPSYYHILEYPGSAKVFGPGINFMDKFDQDQYASERREHLYYPFASRDEWEFASYLLRSSLSMAAIDKLLKLELIKGMGLSFRTAKDLRCRAEILPAGPQWSSRPMKTVYPTKNKIVLYYRDPLQCIQSLMHSPLVKDSIAFKPLQIFRTAEKVMRVYTEWLSGEAAWNMQSQIPAGATVLGTVLSSDKTNISAMTGNRQAHPLLISLANLDMDFRVKASNHAFLLLALLPIPQFIHPTKRLRGVLADRLFHECLDFITQPLKTAAQIGIMMSDALGWSTTIAQLQSIEARTDPWDLRAYFKDAQASFRLNGVHRPFWRDWPLSDPSDFLTPEPLHHWHKQFWDHDAKWCIKALGAPEIDFRFSVLHPHTGFRSFAQGISALKQVTGREHRDIQCYIIPVIADGVSKEFLTAIRSLMDFQYLSQAPEIDEATCLQIESSLREFHAHKDAIIAAGARCGDGNTPIDNWHIPKIEFLQSVVPNIQTNGVAIQWSADRTENAHITEVKDPARSSNNRGYEGQICRYLDRSEKCRMFDLATAVRDAGFDFRARFGNTSEMDNTDDAASTSSETFEDASTRFTRTSTLLESIDPVISLASSTAQNFTDYFARASWLLKHIPITTTPHRTFSVHQVAFHLQRDPRFKRMLIDEAATLFSLPDLRPALHDYMTRLNADLNSLHISTVGGRRVANQNCSLPFSHIETWTTLLIQGKAYHYPHHPISPQTVNAAPPSTDWPHGRFDVVIINTDSAKEWPSSGISGHQVVQLRAIFRVVPPNGPSGRWKHPLHADRFLGYVQRFDIVPQVNPKISGSSSLRGQYPDPAAGMYILKKAFRANGDPMGDIIPLQQIRSLVELTPRFGKKADRRFQRSNNLQYGNEYWLDKYFDKDLFYALNNVGI</sequence>
<feature type="domain" description="DUF6830" evidence="2">
    <location>
        <begin position="700"/>
        <end position="858"/>
    </location>
</feature>
<protein>
    <recommendedName>
        <fullName evidence="2">DUF6830 domain-containing protein</fullName>
    </recommendedName>
</protein>
<gene>
    <name evidence="3" type="ORF">HYPSUDRAFT_152210</name>
</gene>
<evidence type="ECO:0000256" key="1">
    <source>
        <dbReference type="SAM" id="MobiDB-lite"/>
    </source>
</evidence>
<name>A0A0D2N0X1_HYPSF</name>
<dbReference type="Proteomes" id="UP000054270">
    <property type="component" value="Unassembled WGS sequence"/>
</dbReference>
<dbReference type="OrthoDB" id="3232986at2759"/>
<evidence type="ECO:0000313" key="3">
    <source>
        <dbReference type="EMBL" id="KJA12854.1"/>
    </source>
</evidence>
<accession>A0A0D2N0X1</accession>
<dbReference type="AlphaFoldDB" id="A0A0D2N0X1"/>
<dbReference type="Pfam" id="PF18759">
    <property type="entry name" value="Plavaka"/>
    <property type="match status" value="2"/>
</dbReference>
<organism evidence="3 4">
    <name type="scientific">Hypholoma sublateritium (strain FD-334 SS-4)</name>
    <dbReference type="NCBI Taxonomy" id="945553"/>
    <lineage>
        <taxon>Eukaryota</taxon>
        <taxon>Fungi</taxon>
        <taxon>Dikarya</taxon>
        <taxon>Basidiomycota</taxon>
        <taxon>Agaricomycotina</taxon>
        <taxon>Agaricomycetes</taxon>
        <taxon>Agaricomycetidae</taxon>
        <taxon>Agaricales</taxon>
        <taxon>Agaricineae</taxon>
        <taxon>Strophariaceae</taxon>
        <taxon>Hypholoma</taxon>
    </lineage>
</organism>
<proteinExistence type="predicted"/>
<reference evidence="4" key="1">
    <citation type="submission" date="2014-04" db="EMBL/GenBank/DDBJ databases">
        <title>Evolutionary Origins and Diversification of the Mycorrhizal Mutualists.</title>
        <authorList>
            <consortium name="DOE Joint Genome Institute"/>
            <consortium name="Mycorrhizal Genomics Consortium"/>
            <person name="Kohler A."/>
            <person name="Kuo A."/>
            <person name="Nagy L.G."/>
            <person name="Floudas D."/>
            <person name="Copeland A."/>
            <person name="Barry K.W."/>
            <person name="Cichocki N."/>
            <person name="Veneault-Fourrey C."/>
            <person name="LaButti K."/>
            <person name="Lindquist E.A."/>
            <person name="Lipzen A."/>
            <person name="Lundell T."/>
            <person name="Morin E."/>
            <person name="Murat C."/>
            <person name="Riley R."/>
            <person name="Ohm R."/>
            <person name="Sun H."/>
            <person name="Tunlid A."/>
            <person name="Henrissat B."/>
            <person name="Grigoriev I.V."/>
            <person name="Hibbett D.S."/>
            <person name="Martin F."/>
        </authorList>
    </citation>
    <scope>NUCLEOTIDE SEQUENCE [LARGE SCALE GENOMIC DNA]</scope>
    <source>
        <strain evidence="4">FD-334 SS-4</strain>
    </source>
</reference>
<evidence type="ECO:0000313" key="4">
    <source>
        <dbReference type="Proteomes" id="UP000054270"/>
    </source>
</evidence>
<keyword evidence="4" id="KW-1185">Reference proteome</keyword>
<dbReference type="InterPro" id="IPR041078">
    <property type="entry name" value="Plavaka"/>
</dbReference>
<dbReference type="EMBL" id="KN817868">
    <property type="protein sequence ID" value="KJA12854.1"/>
    <property type="molecule type" value="Genomic_DNA"/>
</dbReference>
<feature type="compositionally biased region" description="Polar residues" evidence="1">
    <location>
        <begin position="47"/>
        <end position="68"/>
    </location>
</feature>